<gene>
    <name evidence="1" type="ORF">PABs5819</name>
</gene>
<dbReference type="PATRIC" id="fig|272844.11.peg.1277"/>
<evidence type="ECO:0000313" key="1">
    <source>
        <dbReference type="EMBL" id="CAD55671.1"/>
    </source>
</evidence>
<organism evidence="1 2">
    <name type="scientific">Pyrococcus abyssi (strain GE5 / Orsay)</name>
    <dbReference type="NCBI Taxonomy" id="272844"/>
    <lineage>
        <taxon>Archaea</taxon>
        <taxon>Methanobacteriati</taxon>
        <taxon>Methanobacteriota</taxon>
        <taxon>Thermococci</taxon>
        <taxon>Thermococcales</taxon>
        <taxon>Thermococcaceae</taxon>
        <taxon>Pyrococcus</taxon>
    </lineage>
</organism>
<dbReference type="PhylomeDB" id="Q8J2W8"/>
<dbReference type="EMBL" id="AJ248286">
    <property type="protein sequence ID" value="CAD55671.1"/>
    <property type="molecule type" value="Genomic_DNA"/>
</dbReference>
<dbReference type="AlphaFoldDB" id="Q8J2W8"/>
<accession>Q8J2W8</accession>
<dbReference type="InterPro" id="IPR029060">
    <property type="entry name" value="PIN-like_dom_sf"/>
</dbReference>
<evidence type="ECO:0000313" key="2">
    <source>
        <dbReference type="Proteomes" id="UP000000810"/>
    </source>
</evidence>
<name>Q8J2W8_PYRAB</name>
<keyword evidence="2" id="KW-1185">Reference proteome</keyword>
<dbReference type="HOGENOM" id="CLU_2581546_0_0_2"/>
<dbReference type="STRING" id="272844.PABs5819"/>
<proteinExistence type="predicted"/>
<protein>
    <submittedName>
        <fullName evidence="1">Predicted nucleic acid-binding protein, contains PIN domain</fullName>
    </submittedName>
</protein>
<dbReference type="Proteomes" id="UP000000810">
    <property type="component" value="Chromosome"/>
</dbReference>
<dbReference type="SUPFAM" id="SSF88723">
    <property type="entry name" value="PIN domain-like"/>
    <property type="match status" value="1"/>
</dbReference>
<sequence>MKMGAILDMNVIMGIAHGNREIFGKVLNLDSTFYITSITKFEILIGFPKKDDLIWLNSLINSKSAEIAAYLYKNSKKKNP</sequence>
<dbReference type="KEGG" id="pab:PABs5819"/>
<reference evidence="1 2" key="1">
    <citation type="journal article" date="2003" name="Mol. Microbiol.">
        <title>An integrated analysis of the genome of the hyperthermophilic archaeon Pyrococcus abyssi.</title>
        <authorList>
            <person name="Cohen G."/>
            <person name="Barbe V."/>
            <person name="Flament D."/>
            <person name="Galperin M."/>
            <person name="Heilig R."/>
            <person name="Ripp R."/>
            <person name="Lecompte O."/>
            <person name="Prieur D."/>
            <person name="Poch O."/>
            <person name="Quellerou J."/>
            <person name="Thierry J.C."/>
            <person name="Van der Oost J."/>
            <person name="Weissenbach J."/>
            <person name="Zivanovic Y."/>
            <person name="Forterre P."/>
        </authorList>
    </citation>
    <scope>NUCLEOTIDE SEQUENCE [LARGE SCALE GENOMIC DNA]</scope>
    <source>
        <strain evidence="2">GE5 / Orsay</strain>
    </source>
</reference>